<dbReference type="GO" id="GO:0016020">
    <property type="term" value="C:membrane"/>
    <property type="evidence" value="ECO:0007669"/>
    <property type="project" value="GOC"/>
</dbReference>
<dbReference type="InterPro" id="IPR007691">
    <property type="entry name" value="LpxD"/>
</dbReference>
<dbReference type="Gene3D" id="3.40.1390.10">
    <property type="entry name" value="MurE/MurF, N-terminal domain"/>
    <property type="match status" value="1"/>
</dbReference>
<comment type="catalytic activity">
    <reaction evidence="6">
        <text>a UDP-3-O-[(3R)-3-hydroxyacyl]-alpha-D-glucosamine + a (3R)-hydroxyacyl-[ACP] = a UDP-2-N,3-O-bis[(3R)-3-hydroxyacyl]-alpha-D-glucosamine + holo-[ACP] + H(+)</text>
        <dbReference type="Rhea" id="RHEA:53836"/>
        <dbReference type="Rhea" id="RHEA-COMP:9685"/>
        <dbReference type="Rhea" id="RHEA-COMP:9945"/>
        <dbReference type="ChEBI" id="CHEBI:15378"/>
        <dbReference type="ChEBI" id="CHEBI:64479"/>
        <dbReference type="ChEBI" id="CHEBI:78827"/>
        <dbReference type="ChEBI" id="CHEBI:137740"/>
        <dbReference type="ChEBI" id="CHEBI:137748"/>
        <dbReference type="EC" id="2.3.1.191"/>
    </reaction>
</comment>
<evidence type="ECO:0000313" key="8">
    <source>
        <dbReference type="Proteomes" id="UP000294927"/>
    </source>
</evidence>
<protein>
    <recommendedName>
        <fullName evidence="6">UDP-3-O-acylglucosamine N-acyltransferase</fullName>
        <ecNumber evidence="6">2.3.1.191</ecNumber>
    </recommendedName>
</protein>
<evidence type="ECO:0000256" key="1">
    <source>
        <dbReference type="ARBA" id="ARBA00022516"/>
    </source>
</evidence>
<keyword evidence="1 6" id="KW-0444">Lipid biosynthesis</keyword>
<dbReference type="InterPro" id="IPR011004">
    <property type="entry name" value="Trimer_LpxA-like_sf"/>
</dbReference>
<proteinExistence type="inferred from homology"/>
<dbReference type="GO" id="GO:0009245">
    <property type="term" value="P:lipid A biosynthetic process"/>
    <property type="evidence" value="ECO:0007669"/>
    <property type="project" value="UniProtKB-UniRule"/>
</dbReference>
<dbReference type="Pfam" id="PF00132">
    <property type="entry name" value="Hexapep"/>
    <property type="match status" value="1"/>
</dbReference>
<organism evidence="7 8">
    <name type="scientific">Actinophytocola oryzae</name>
    <dbReference type="NCBI Taxonomy" id="502181"/>
    <lineage>
        <taxon>Bacteria</taxon>
        <taxon>Bacillati</taxon>
        <taxon>Actinomycetota</taxon>
        <taxon>Actinomycetes</taxon>
        <taxon>Pseudonocardiales</taxon>
        <taxon>Pseudonocardiaceae</taxon>
    </lineage>
</organism>
<gene>
    <name evidence="6" type="primary">lpxD</name>
    <name evidence="7" type="ORF">CLV71_101596</name>
</gene>
<dbReference type="SUPFAM" id="SSF51161">
    <property type="entry name" value="Trimeric LpxA-like enzymes"/>
    <property type="match status" value="1"/>
</dbReference>
<accession>A0A4R7W4S7</accession>
<comment type="pathway">
    <text evidence="6">Bacterial outer membrane biogenesis; LPS lipid A biosynthesis.</text>
</comment>
<evidence type="ECO:0000256" key="3">
    <source>
        <dbReference type="ARBA" id="ARBA00022679"/>
    </source>
</evidence>
<dbReference type="Gene3D" id="2.160.10.10">
    <property type="entry name" value="Hexapeptide repeat proteins"/>
    <property type="match status" value="1"/>
</dbReference>
<keyword evidence="2 6" id="KW-0441">Lipid A biosynthesis</keyword>
<dbReference type="UniPathway" id="UPA00973"/>
<keyword evidence="3 6" id="KW-0808">Transferase</keyword>
<feature type="active site" description="Proton acceptor" evidence="6">
    <location>
        <position position="235"/>
    </location>
</feature>
<dbReference type="CDD" id="cd03352">
    <property type="entry name" value="LbH_LpxD"/>
    <property type="match status" value="1"/>
</dbReference>
<dbReference type="GO" id="GO:0103118">
    <property type="term" value="F:UDP-3-O-[(3R)-3-hydroxyacyl]-glucosamine N-acyltransferase activity"/>
    <property type="evidence" value="ECO:0007669"/>
    <property type="project" value="UniProtKB-EC"/>
</dbReference>
<keyword evidence="8" id="KW-1185">Reference proteome</keyword>
<dbReference type="PANTHER" id="PTHR43378">
    <property type="entry name" value="UDP-3-O-ACYLGLUCOSAMINE N-ACYLTRANSFERASE"/>
    <property type="match status" value="1"/>
</dbReference>
<evidence type="ECO:0000256" key="2">
    <source>
        <dbReference type="ARBA" id="ARBA00022556"/>
    </source>
</evidence>
<reference evidence="7 8" key="1">
    <citation type="submission" date="2019-03" db="EMBL/GenBank/DDBJ databases">
        <title>Genomic Encyclopedia of Archaeal and Bacterial Type Strains, Phase II (KMG-II): from individual species to whole genera.</title>
        <authorList>
            <person name="Goeker M."/>
        </authorList>
    </citation>
    <scope>NUCLEOTIDE SEQUENCE [LARGE SCALE GENOMIC DNA]</scope>
    <source>
        <strain evidence="7 8">DSM 45499</strain>
    </source>
</reference>
<evidence type="ECO:0000313" key="7">
    <source>
        <dbReference type="EMBL" id="TDV57723.1"/>
    </source>
</evidence>
<comment type="function">
    <text evidence="6">Catalyzes the N-acylation of UDP-3-O-acylglucosamine using 3-hydroxyacyl-ACP as the acyl donor. Is involved in the biosynthesis of lipid A, a phosphorylated glycolipid that anchors the lipopolysaccharide to the outer membrane of the cell.</text>
</comment>
<dbReference type="AlphaFoldDB" id="A0A4R7W4S7"/>
<keyword evidence="6" id="KW-0677">Repeat</keyword>
<name>A0A4R7W4S7_9PSEU</name>
<keyword evidence="4 6" id="KW-0443">Lipid metabolism</keyword>
<keyword evidence="5 6" id="KW-0012">Acyltransferase</keyword>
<comment type="caution">
    <text evidence="7">The sequence shown here is derived from an EMBL/GenBank/DDBJ whole genome shotgun (WGS) entry which is preliminary data.</text>
</comment>
<dbReference type="PANTHER" id="PTHR43378:SF2">
    <property type="entry name" value="UDP-3-O-ACYLGLUCOSAMINE N-ACYLTRANSFERASE 1, MITOCHONDRIAL-RELATED"/>
    <property type="match status" value="1"/>
</dbReference>
<dbReference type="NCBIfam" id="NF002060">
    <property type="entry name" value="PRK00892.1"/>
    <property type="match status" value="1"/>
</dbReference>
<dbReference type="NCBIfam" id="TIGR01853">
    <property type="entry name" value="lipid_A_lpxD"/>
    <property type="match status" value="1"/>
</dbReference>
<dbReference type="EMBL" id="SOCP01000001">
    <property type="protein sequence ID" value="TDV57723.1"/>
    <property type="molecule type" value="Genomic_DNA"/>
</dbReference>
<dbReference type="HAMAP" id="MF_00523">
    <property type="entry name" value="LpxD"/>
    <property type="match status" value="1"/>
</dbReference>
<comment type="subunit">
    <text evidence="6">Homotrimer.</text>
</comment>
<dbReference type="OrthoDB" id="9784739at2"/>
<dbReference type="GO" id="GO:0016410">
    <property type="term" value="F:N-acyltransferase activity"/>
    <property type="evidence" value="ECO:0007669"/>
    <property type="project" value="InterPro"/>
</dbReference>
<dbReference type="InterPro" id="IPR001451">
    <property type="entry name" value="Hexapep"/>
</dbReference>
<evidence type="ECO:0000256" key="4">
    <source>
        <dbReference type="ARBA" id="ARBA00023098"/>
    </source>
</evidence>
<dbReference type="EC" id="2.3.1.191" evidence="6"/>
<sequence length="332" mass="34390">MWTLAELAPLLGASVGRSPDFAVARPVPYDSDDPHGLAYCASARYAREAARHAVGALVLPPDLEPDRPCLYAENPGAAFARFLALYRRPLPLASGVHPTAVVDPAAEVAPGASVGPYAVVERGARIGAGARVFPFCYVGEDCVVGEETVLYPHVVLYQDVRVGARCVVHAHAVLGADGFGFAWDGTRQVRIEQVGGVRIGDDVEIGAGSAVDRATSGTTGIGAGTKLDNLVQIGHNADVGPDTLICGQAGVAGSAVVGRRVTMAGQSGVADHVTVGDGVTLAGRAVASRDIDEPVVHHGFPARPDGLRIAAALAELPGLRDRVRQLERLLAE</sequence>
<dbReference type="RefSeq" id="WP_133900954.1">
    <property type="nucleotide sequence ID" value="NZ_SOCP01000001.1"/>
</dbReference>
<comment type="similarity">
    <text evidence="6">Belongs to the transferase hexapeptide repeat family. LpxD subfamily.</text>
</comment>
<dbReference type="Proteomes" id="UP000294927">
    <property type="component" value="Unassembled WGS sequence"/>
</dbReference>
<evidence type="ECO:0000256" key="6">
    <source>
        <dbReference type="HAMAP-Rule" id="MF_00523"/>
    </source>
</evidence>
<evidence type="ECO:0000256" key="5">
    <source>
        <dbReference type="ARBA" id="ARBA00023315"/>
    </source>
</evidence>